<accession>A0A0K6HZH4</accession>
<dbReference type="EMBL" id="CYHF01000004">
    <property type="protein sequence ID" value="CUA96437.1"/>
    <property type="molecule type" value="Genomic_DNA"/>
</dbReference>
<dbReference type="AlphaFoldDB" id="A0A0K6HZH4"/>
<dbReference type="Pfam" id="PF11066">
    <property type="entry name" value="DUF2867"/>
    <property type="match status" value="1"/>
</dbReference>
<evidence type="ECO:0008006" key="3">
    <source>
        <dbReference type="Google" id="ProtNLM"/>
    </source>
</evidence>
<dbReference type="STRING" id="339866.GCA_001418255_01368"/>
<evidence type="ECO:0000313" key="2">
    <source>
        <dbReference type="Proteomes" id="UP000183649"/>
    </source>
</evidence>
<dbReference type="Proteomes" id="UP000183649">
    <property type="component" value="Unassembled WGS sequence"/>
</dbReference>
<gene>
    <name evidence="1" type="ORF">Ga0061069_104134</name>
</gene>
<evidence type="ECO:0000313" key="1">
    <source>
        <dbReference type="EMBL" id="CUA96437.1"/>
    </source>
</evidence>
<dbReference type="InterPro" id="IPR021295">
    <property type="entry name" value="DUF2867"/>
</dbReference>
<reference evidence="2" key="1">
    <citation type="submission" date="2015-08" db="EMBL/GenBank/DDBJ databases">
        <authorList>
            <person name="Varghese N."/>
        </authorList>
    </citation>
    <scope>NUCLEOTIDE SEQUENCE [LARGE SCALE GENOMIC DNA]</scope>
    <source>
        <strain evidence="2">DSM 18181</strain>
    </source>
</reference>
<organism evidence="1 2">
    <name type="scientific">Thiomonas bhubaneswarensis</name>
    <dbReference type="NCBI Taxonomy" id="339866"/>
    <lineage>
        <taxon>Bacteria</taxon>
        <taxon>Pseudomonadati</taxon>
        <taxon>Pseudomonadota</taxon>
        <taxon>Betaproteobacteria</taxon>
        <taxon>Burkholderiales</taxon>
        <taxon>Thiomonas</taxon>
    </lineage>
</organism>
<sequence length="114" mass="12321">MALRNRAAVLVGLKDLGPLSAVDPAGAESAYRPGDRVGIFTLVQNTFAETLLGDRDKHLDVVLSVHRRACGTGRVLVTVTTVVRVHNLLGHLYMIPVRPLHRRIAPAVLASLAR</sequence>
<proteinExistence type="predicted"/>
<name>A0A0K6HZH4_9BURK</name>
<protein>
    <recommendedName>
        <fullName evidence="3">DUF2867 domain-containing protein</fullName>
    </recommendedName>
</protein>
<keyword evidence="2" id="KW-1185">Reference proteome</keyword>